<evidence type="ECO:0000313" key="2">
    <source>
        <dbReference type="EMBL" id="GAH03967.1"/>
    </source>
</evidence>
<proteinExistence type="predicted"/>
<organism evidence="2">
    <name type="scientific">marine sediment metagenome</name>
    <dbReference type="NCBI Taxonomy" id="412755"/>
    <lineage>
        <taxon>unclassified sequences</taxon>
        <taxon>metagenomes</taxon>
        <taxon>ecological metagenomes</taxon>
    </lineage>
</organism>
<feature type="region of interest" description="Disordered" evidence="1">
    <location>
        <begin position="95"/>
        <end position="130"/>
    </location>
</feature>
<evidence type="ECO:0000256" key="1">
    <source>
        <dbReference type="SAM" id="MobiDB-lite"/>
    </source>
</evidence>
<feature type="compositionally biased region" description="Basic and acidic residues" evidence="1">
    <location>
        <begin position="98"/>
        <end position="122"/>
    </location>
</feature>
<comment type="caution">
    <text evidence="2">The sequence shown here is derived from an EMBL/GenBank/DDBJ whole genome shotgun (WGS) entry which is preliminary data.</text>
</comment>
<protein>
    <submittedName>
        <fullName evidence="2">Uncharacterized protein</fullName>
    </submittedName>
</protein>
<reference evidence="2" key="1">
    <citation type="journal article" date="2014" name="Front. Microbiol.">
        <title>High frequency of phylogenetically diverse reductive dehalogenase-homologous genes in deep subseafloor sedimentary metagenomes.</title>
        <authorList>
            <person name="Kawai M."/>
            <person name="Futagami T."/>
            <person name="Toyoda A."/>
            <person name="Takaki Y."/>
            <person name="Nishi S."/>
            <person name="Hori S."/>
            <person name="Arai W."/>
            <person name="Tsubouchi T."/>
            <person name="Morono Y."/>
            <person name="Uchiyama I."/>
            <person name="Ito T."/>
            <person name="Fujiyama A."/>
            <person name="Inagaki F."/>
            <person name="Takami H."/>
        </authorList>
    </citation>
    <scope>NUCLEOTIDE SEQUENCE</scope>
    <source>
        <strain evidence="2">Expedition CK06-06</strain>
    </source>
</reference>
<gene>
    <name evidence="2" type="ORF">S01H4_37993</name>
</gene>
<name>X1C992_9ZZZZ</name>
<dbReference type="EMBL" id="BART01020451">
    <property type="protein sequence ID" value="GAH03967.1"/>
    <property type="molecule type" value="Genomic_DNA"/>
</dbReference>
<accession>X1C992</accession>
<dbReference type="AlphaFoldDB" id="X1C992"/>
<sequence length="130" mass="14952">GCYYWSCSSRRWKKVDTPGSYKLDLKRVYGVAVGVMGIDPGYFLDEVSFEAIGLAWEAYQKSCRESWEQTRIIAFNVASPYLEGKPSKQEFMPLEWDSESKEIEPGKESESKKAEGKERFDEITTELNLN</sequence>
<feature type="non-terminal residue" evidence="2">
    <location>
        <position position="1"/>
    </location>
</feature>